<gene>
    <name evidence="2" type="ORF">K505DRAFT_10036</name>
</gene>
<feature type="region of interest" description="Disordered" evidence="1">
    <location>
        <begin position="62"/>
        <end position="82"/>
    </location>
</feature>
<reference evidence="2" key="1">
    <citation type="journal article" date="2020" name="Stud. Mycol.">
        <title>101 Dothideomycetes genomes: a test case for predicting lifestyles and emergence of pathogens.</title>
        <authorList>
            <person name="Haridas S."/>
            <person name="Albert R."/>
            <person name="Binder M."/>
            <person name="Bloem J."/>
            <person name="Labutti K."/>
            <person name="Salamov A."/>
            <person name="Andreopoulos B."/>
            <person name="Baker S."/>
            <person name="Barry K."/>
            <person name="Bills G."/>
            <person name="Bluhm B."/>
            <person name="Cannon C."/>
            <person name="Castanera R."/>
            <person name="Culley D."/>
            <person name="Daum C."/>
            <person name="Ezra D."/>
            <person name="Gonzalez J."/>
            <person name="Henrissat B."/>
            <person name="Kuo A."/>
            <person name="Liang C."/>
            <person name="Lipzen A."/>
            <person name="Lutzoni F."/>
            <person name="Magnuson J."/>
            <person name="Mondo S."/>
            <person name="Nolan M."/>
            <person name="Ohm R."/>
            <person name="Pangilinan J."/>
            <person name="Park H.-J."/>
            <person name="Ramirez L."/>
            <person name="Alfaro M."/>
            <person name="Sun H."/>
            <person name="Tritt A."/>
            <person name="Yoshinaga Y."/>
            <person name="Zwiers L.-H."/>
            <person name="Turgeon B."/>
            <person name="Goodwin S."/>
            <person name="Spatafora J."/>
            <person name="Crous P."/>
            <person name="Grigoriev I."/>
        </authorList>
    </citation>
    <scope>NUCLEOTIDE SEQUENCE</scope>
    <source>
        <strain evidence="2">CBS 109.77</strain>
    </source>
</reference>
<evidence type="ECO:0000313" key="2">
    <source>
        <dbReference type="EMBL" id="KAF2785532.1"/>
    </source>
</evidence>
<organism evidence="2 3">
    <name type="scientific">Melanomma pulvis-pyrius CBS 109.77</name>
    <dbReference type="NCBI Taxonomy" id="1314802"/>
    <lineage>
        <taxon>Eukaryota</taxon>
        <taxon>Fungi</taxon>
        <taxon>Dikarya</taxon>
        <taxon>Ascomycota</taxon>
        <taxon>Pezizomycotina</taxon>
        <taxon>Dothideomycetes</taxon>
        <taxon>Pleosporomycetidae</taxon>
        <taxon>Pleosporales</taxon>
        <taxon>Melanommataceae</taxon>
        <taxon>Melanomma</taxon>
    </lineage>
</organism>
<evidence type="ECO:0000256" key="1">
    <source>
        <dbReference type="SAM" id="MobiDB-lite"/>
    </source>
</evidence>
<proteinExistence type="predicted"/>
<evidence type="ECO:0000313" key="3">
    <source>
        <dbReference type="Proteomes" id="UP000799757"/>
    </source>
</evidence>
<accession>A0A6A6WN72</accession>
<name>A0A6A6WN72_9PLEO</name>
<dbReference type="Proteomes" id="UP000799757">
    <property type="component" value="Unassembled WGS sequence"/>
</dbReference>
<keyword evidence="3" id="KW-1185">Reference proteome</keyword>
<dbReference type="EMBL" id="MU002894">
    <property type="protein sequence ID" value="KAF2785532.1"/>
    <property type="molecule type" value="Genomic_DNA"/>
</dbReference>
<protein>
    <submittedName>
        <fullName evidence="2">Uncharacterized protein</fullName>
    </submittedName>
</protein>
<dbReference type="AlphaFoldDB" id="A0A6A6WN72"/>
<sequence length="98" mass="10855">MRRRRRLYTPLSCPPLLGGELGDETTAIIHPFASALHHLPSPSTAFHRPPPPSIALHCLVDPSHIPDGKGKGNDDDDDDGIHPFKLLHRQGVSWGMRR</sequence>
<feature type="compositionally biased region" description="Basic and acidic residues" evidence="1">
    <location>
        <begin position="64"/>
        <end position="73"/>
    </location>
</feature>